<reference evidence="2 3" key="1">
    <citation type="submission" date="2016-10" db="EMBL/GenBank/DDBJ databases">
        <authorList>
            <person name="Varghese N."/>
            <person name="Submissions S."/>
        </authorList>
    </citation>
    <scope>NUCLEOTIDE SEQUENCE [LARGE SCALE GENOMIC DNA]</scope>
    <source>
        <strain evidence="2 3">DSM 16525</strain>
    </source>
</reference>
<dbReference type="EMBL" id="BJXR01000014">
    <property type="protein sequence ID" value="GEN06007.1"/>
    <property type="molecule type" value="Genomic_DNA"/>
</dbReference>
<protein>
    <recommendedName>
        <fullName evidence="5">Lipoprotein</fullName>
    </recommendedName>
</protein>
<dbReference type="PROSITE" id="PS51257">
    <property type="entry name" value="PROKAR_LIPOPROTEIN"/>
    <property type="match status" value="1"/>
</dbReference>
<name>A0A511SWT7_MYXFU</name>
<keyword evidence="3" id="KW-1185">Reference proteome</keyword>
<gene>
    <name evidence="1" type="ORF">MFU01_10440</name>
    <name evidence="2" type="ORF">SAMN05443572_102876</name>
</gene>
<evidence type="ECO:0000313" key="1">
    <source>
        <dbReference type="EMBL" id="GEN06007.1"/>
    </source>
</evidence>
<comment type="caution">
    <text evidence="1">The sequence shown here is derived from an EMBL/GenBank/DDBJ whole genome shotgun (WGS) entry which is preliminary data.</text>
</comment>
<dbReference type="Proteomes" id="UP000183760">
    <property type="component" value="Unassembled WGS sequence"/>
</dbReference>
<evidence type="ECO:0008006" key="5">
    <source>
        <dbReference type="Google" id="ProtNLM"/>
    </source>
</evidence>
<proteinExistence type="predicted"/>
<evidence type="ECO:0000313" key="4">
    <source>
        <dbReference type="Proteomes" id="UP000321514"/>
    </source>
</evidence>
<dbReference type="EMBL" id="FOIB01000002">
    <property type="protein sequence ID" value="SET61008.1"/>
    <property type="molecule type" value="Genomic_DNA"/>
</dbReference>
<sequence length="169" mass="18309">MKKSVGLALILTIVACGKAKDDELPASDLPPDATSQTVAVRLLGVRAEGPVRVQLATLELTVDGAPISARMGTRDLDLGNDQNAWAVTTFDLPVEARKVAIRLKLHPDGVIERNGRSQLLDLSGPPVSIIADAAQIRKRNKVVVEIDIARSLVERGEQLFLLPEFIVRY</sequence>
<dbReference type="RefSeq" id="WP_046715998.1">
    <property type="nucleotide sequence ID" value="NZ_BJXR01000014.1"/>
</dbReference>
<dbReference type="Proteomes" id="UP000321514">
    <property type="component" value="Unassembled WGS sequence"/>
</dbReference>
<evidence type="ECO:0000313" key="3">
    <source>
        <dbReference type="Proteomes" id="UP000183760"/>
    </source>
</evidence>
<reference evidence="1 4" key="2">
    <citation type="submission" date="2019-07" db="EMBL/GenBank/DDBJ databases">
        <title>Whole genome shotgun sequence of Myxococcus fulvus NBRC 100333.</title>
        <authorList>
            <person name="Hosoyama A."/>
            <person name="Uohara A."/>
            <person name="Ohji S."/>
            <person name="Ichikawa N."/>
        </authorList>
    </citation>
    <scope>NUCLEOTIDE SEQUENCE [LARGE SCALE GENOMIC DNA]</scope>
    <source>
        <strain evidence="1 4">NBRC 100333</strain>
    </source>
</reference>
<accession>A0A511SWT7</accession>
<dbReference type="AlphaFoldDB" id="A0A511SWT7"/>
<evidence type="ECO:0000313" key="2">
    <source>
        <dbReference type="EMBL" id="SET61008.1"/>
    </source>
</evidence>
<organism evidence="1 4">
    <name type="scientific">Myxococcus fulvus</name>
    <dbReference type="NCBI Taxonomy" id="33"/>
    <lineage>
        <taxon>Bacteria</taxon>
        <taxon>Pseudomonadati</taxon>
        <taxon>Myxococcota</taxon>
        <taxon>Myxococcia</taxon>
        <taxon>Myxococcales</taxon>
        <taxon>Cystobacterineae</taxon>
        <taxon>Myxococcaceae</taxon>
        <taxon>Myxococcus</taxon>
    </lineage>
</organism>